<gene>
    <name evidence="5" type="ORF">GHC57_13230</name>
</gene>
<dbReference type="Gene3D" id="2.60.450.10">
    <property type="entry name" value="Lipopolysaccharide (LPS) transport protein A like domain"/>
    <property type="match status" value="1"/>
</dbReference>
<feature type="region of interest" description="Disordered" evidence="2">
    <location>
        <begin position="190"/>
        <end position="231"/>
    </location>
</feature>
<dbReference type="Pfam" id="PF03968">
    <property type="entry name" value="LptD_N"/>
    <property type="match status" value="1"/>
</dbReference>
<feature type="signal peptide" evidence="3">
    <location>
        <begin position="1"/>
        <end position="30"/>
    </location>
</feature>
<dbReference type="Proteomes" id="UP000434582">
    <property type="component" value="Unassembled WGS sequence"/>
</dbReference>
<feature type="compositionally biased region" description="Acidic residues" evidence="2">
    <location>
        <begin position="190"/>
        <end position="201"/>
    </location>
</feature>
<feature type="domain" description="Organic solvent tolerance-like N-terminal" evidence="4">
    <location>
        <begin position="56"/>
        <end position="135"/>
    </location>
</feature>
<feature type="compositionally biased region" description="Low complexity" evidence="2">
    <location>
        <begin position="320"/>
        <end position="335"/>
    </location>
</feature>
<evidence type="ECO:0000256" key="2">
    <source>
        <dbReference type="SAM" id="MobiDB-lite"/>
    </source>
</evidence>
<evidence type="ECO:0000259" key="4">
    <source>
        <dbReference type="Pfam" id="PF03968"/>
    </source>
</evidence>
<dbReference type="GO" id="GO:0017089">
    <property type="term" value="F:glycolipid transfer activity"/>
    <property type="evidence" value="ECO:0007669"/>
    <property type="project" value="TreeGrafter"/>
</dbReference>
<protein>
    <recommendedName>
        <fullName evidence="4">Organic solvent tolerance-like N-terminal domain-containing protein</fullName>
    </recommendedName>
</protein>
<feature type="region of interest" description="Disordered" evidence="2">
    <location>
        <begin position="311"/>
        <end position="335"/>
    </location>
</feature>
<dbReference type="GO" id="GO:0009279">
    <property type="term" value="C:cell outer membrane"/>
    <property type="evidence" value="ECO:0007669"/>
    <property type="project" value="TreeGrafter"/>
</dbReference>
<dbReference type="GO" id="GO:0030288">
    <property type="term" value="C:outer membrane-bounded periplasmic space"/>
    <property type="evidence" value="ECO:0007669"/>
    <property type="project" value="TreeGrafter"/>
</dbReference>
<dbReference type="AlphaFoldDB" id="A0A7X1ZF83"/>
<dbReference type="PANTHER" id="PTHR36504:SF1">
    <property type="entry name" value="LIPOPOLYSACCHARIDE EXPORT SYSTEM PROTEIN LPTA"/>
    <property type="match status" value="1"/>
</dbReference>
<evidence type="ECO:0000256" key="3">
    <source>
        <dbReference type="SAM" id="SignalP"/>
    </source>
</evidence>
<evidence type="ECO:0000256" key="1">
    <source>
        <dbReference type="ARBA" id="ARBA00022729"/>
    </source>
</evidence>
<comment type="caution">
    <text evidence="5">The sequence shown here is derived from an EMBL/GenBank/DDBJ whole genome shotgun (WGS) entry which is preliminary data.</text>
</comment>
<dbReference type="EMBL" id="WIVE01000044">
    <property type="protein sequence ID" value="MQX37483.1"/>
    <property type="molecule type" value="Genomic_DNA"/>
</dbReference>
<reference evidence="5 6" key="1">
    <citation type="submission" date="2019-10" db="EMBL/GenBank/DDBJ databases">
        <title>Draft whole-genome sequence of the purple nonsulfur photosynthetic bacterium Roseospira navarrensis DSM 15114.</title>
        <authorList>
            <person name="Kyndt J.A."/>
            <person name="Meyer T.E."/>
        </authorList>
    </citation>
    <scope>NUCLEOTIDE SEQUENCE [LARGE SCALE GENOMIC DNA]</scope>
    <source>
        <strain evidence="5 6">DSM 15114</strain>
    </source>
</reference>
<dbReference type="OrthoDB" id="8450043at2"/>
<dbReference type="InterPro" id="IPR005653">
    <property type="entry name" value="OstA-like_N"/>
</dbReference>
<keyword evidence="1 3" id="KW-0732">Signal</keyword>
<accession>A0A7X1ZF83</accession>
<dbReference type="GO" id="GO:0015920">
    <property type="term" value="P:lipopolysaccharide transport"/>
    <property type="evidence" value="ECO:0007669"/>
    <property type="project" value="TreeGrafter"/>
</dbReference>
<dbReference type="RefSeq" id="WP_153345003.1">
    <property type="nucleotide sequence ID" value="NZ_WIVE01000044.1"/>
</dbReference>
<evidence type="ECO:0000313" key="6">
    <source>
        <dbReference type="Proteomes" id="UP000434582"/>
    </source>
</evidence>
<name>A0A7X1ZF83_9PROT</name>
<proteinExistence type="predicted"/>
<sequence length="335" mass="34465">MRRVFILLAAGLMALPGLSGVATMAPPAWAQQAAIGADGAGEDDPPIEVLADDGIEWRRDEQVYIARGNAVAIQGDSRVYGDVLVAHYRESAEGTNEIYRMEARGNARIESPERTVTGQTAVYNVDTGILVVRGEPLSMVTPEETVTARDSLEYWSNDRLAVARGDAKAVRVNGDIVEAEVLTGLFAEAETESEGGGDDAGDGAASAPPPAASDGTEGETPAGAPDTGGLERLEAFDNVVIRTTEEVVRGARAVYDVASGMATVVGDVTITTETDQLAGQRAVVDMNTGVSTLHSGDGADGDGRARALIAPQRPAPAPDPGTAGPTGAIGPGSAE</sequence>
<organism evidence="5 6">
    <name type="scientific">Roseospira navarrensis</name>
    <dbReference type="NCBI Taxonomy" id="140058"/>
    <lineage>
        <taxon>Bacteria</taxon>
        <taxon>Pseudomonadati</taxon>
        <taxon>Pseudomonadota</taxon>
        <taxon>Alphaproteobacteria</taxon>
        <taxon>Rhodospirillales</taxon>
        <taxon>Rhodospirillaceae</taxon>
        <taxon>Roseospira</taxon>
    </lineage>
</organism>
<keyword evidence="6" id="KW-1185">Reference proteome</keyword>
<dbReference type="PANTHER" id="PTHR36504">
    <property type="entry name" value="LIPOPOLYSACCHARIDE EXPORT SYSTEM PROTEIN LPTA"/>
    <property type="match status" value="1"/>
</dbReference>
<evidence type="ECO:0000313" key="5">
    <source>
        <dbReference type="EMBL" id="MQX37483.1"/>
    </source>
</evidence>
<dbReference type="InterPro" id="IPR052037">
    <property type="entry name" value="LPS_export_LptA"/>
</dbReference>
<feature type="chain" id="PRO_5030669308" description="Organic solvent tolerance-like N-terminal domain-containing protein" evidence="3">
    <location>
        <begin position="31"/>
        <end position="335"/>
    </location>
</feature>